<feature type="transmembrane region" description="Helical" evidence="1">
    <location>
        <begin position="280"/>
        <end position="303"/>
    </location>
</feature>
<feature type="transmembrane region" description="Helical" evidence="1">
    <location>
        <begin position="43"/>
        <end position="61"/>
    </location>
</feature>
<gene>
    <name evidence="2" type="primary">Cnig_chr_V.g18349</name>
    <name evidence="2" type="ORF">B9Z55_018349</name>
</gene>
<evidence type="ECO:0000256" key="1">
    <source>
        <dbReference type="SAM" id="Phobius"/>
    </source>
</evidence>
<dbReference type="PANTHER" id="PTHR46178:SF10">
    <property type="entry name" value="SEVEN TM RECEPTOR"/>
    <property type="match status" value="1"/>
</dbReference>
<sequence>MTRFFEYSDAFTKLGIFTASISNFFLIYVTIWHIKQIRGTYKYMVIVFALTGVAFSGWELIARPFTHNYNRAFILFSLNTWMENSELFLQISVSVYAGFYLFILAFFAEQFIFRYLSLVDPNKTKIFGGFGVIGWIGYPLVCGAMYSSLLMWAGAPDEFADDYLRETFLDVYDMNISKPPRFIFVPYTSDYSLRWRNLSFMIGGGFLLTSQYFIIMFCGIRMHLAMKQELGNFSVPNRRLQKQFFRALIIQTMVPTCLFVVPALPILLGPLFDFEWNMQTGGIMALLSVYPPIDTFVFMFIVAEYRRVISRWIWKPKVISVKSTEVFALN</sequence>
<keyword evidence="3" id="KW-1185">Reference proteome</keyword>
<dbReference type="OrthoDB" id="5818574at2759"/>
<protein>
    <recommendedName>
        <fullName evidence="4">Seven TM Receptor</fullName>
    </recommendedName>
</protein>
<feature type="transmembrane region" description="Helical" evidence="1">
    <location>
        <begin position="200"/>
        <end position="224"/>
    </location>
</feature>
<keyword evidence="1" id="KW-1133">Transmembrane helix</keyword>
<proteinExistence type="predicted"/>
<feature type="transmembrane region" description="Helical" evidence="1">
    <location>
        <begin position="129"/>
        <end position="155"/>
    </location>
</feature>
<dbReference type="Pfam" id="PF10326">
    <property type="entry name" value="7TM_GPCR_Str"/>
    <property type="match status" value="1"/>
</dbReference>
<dbReference type="STRING" id="1611254.A0A2G5TDS8"/>
<feature type="transmembrane region" description="Helical" evidence="1">
    <location>
        <begin position="12"/>
        <end position="31"/>
    </location>
</feature>
<feature type="transmembrane region" description="Helical" evidence="1">
    <location>
        <begin position="244"/>
        <end position="268"/>
    </location>
</feature>
<comment type="caution">
    <text evidence="2">The sequence shown here is derived from an EMBL/GenBank/DDBJ whole genome shotgun (WGS) entry which is preliminary data.</text>
</comment>
<dbReference type="Proteomes" id="UP000230233">
    <property type="component" value="Chromosome V"/>
</dbReference>
<dbReference type="SUPFAM" id="SSF81321">
    <property type="entry name" value="Family A G protein-coupled receptor-like"/>
    <property type="match status" value="1"/>
</dbReference>
<keyword evidence="1" id="KW-0812">Transmembrane</keyword>
<evidence type="ECO:0000313" key="2">
    <source>
        <dbReference type="EMBL" id="PIC25398.1"/>
    </source>
</evidence>
<name>A0A2G5TDS8_9PELO</name>
<dbReference type="InterPro" id="IPR019428">
    <property type="entry name" value="7TM_GPCR_serpentine_rcpt_Str"/>
</dbReference>
<keyword evidence="1" id="KW-0472">Membrane</keyword>
<dbReference type="EMBL" id="PDUG01000005">
    <property type="protein sequence ID" value="PIC25398.1"/>
    <property type="molecule type" value="Genomic_DNA"/>
</dbReference>
<reference evidence="3" key="1">
    <citation type="submission" date="2017-10" db="EMBL/GenBank/DDBJ databases">
        <title>Rapid genome shrinkage in a self-fertile nematode reveals novel sperm competition proteins.</title>
        <authorList>
            <person name="Yin D."/>
            <person name="Schwarz E.M."/>
            <person name="Thomas C.G."/>
            <person name="Felde R.L."/>
            <person name="Korf I.F."/>
            <person name="Cutter A.D."/>
            <person name="Schartner C.M."/>
            <person name="Ralston E.J."/>
            <person name="Meyer B.J."/>
            <person name="Haag E.S."/>
        </authorList>
    </citation>
    <scope>NUCLEOTIDE SEQUENCE [LARGE SCALE GENOMIC DNA]</scope>
    <source>
        <strain evidence="3">JU1422</strain>
    </source>
</reference>
<feature type="transmembrane region" description="Helical" evidence="1">
    <location>
        <begin position="87"/>
        <end position="108"/>
    </location>
</feature>
<accession>A0A2G5TDS8</accession>
<dbReference type="AlphaFoldDB" id="A0A2G5TDS8"/>
<evidence type="ECO:0000313" key="3">
    <source>
        <dbReference type="Proteomes" id="UP000230233"/>
    </source>
</evidence>
<evidence type="ECO:0008006" key="4">
    <source>
        <dbReference type="Google" id="ProtNLM"/>
    </source>
</evidence>
<organism evidence="2 3">
    <name type="scientific">Caenorhabditis nigoni</name>
    <dbReference type="NCBI Taxonomy" id="1611254"/>
    <lineage>
        <taxon>Eukaryota</taxon>
        <taxon>Metazoa</taxon>
        <taxon>Ecdysozoa</taxon>
        <taxon>Nematoda</taxon>
        <taxon>Chromadorea</taxon>
        <taxon>Rhabditida</taxon>
        <taxon>Rhabditina</taxon>
        <taxon>Rhabditomorpha</taxon>
        <taxon>Rhabditoidea</taxon>
        <taxon>Rhabditidae</taxon>
        <taxon>Peloderinae</taxon>
        <taxon>Caenorhabditis</taxon>
    </lineage>
</organism>
<dbReference type="PANTHER" id="PTHR46178">
    <property type="entry name" value="SEVEN TM RECEPTOR"/>
    <property type="match status" value="1"/>
</dbReference>